<dbReference type="RefSeq" id="WP_270096786.1">
    <property type="nucleotide sequence ID" value="NZ_JAQFFK010000005.1"/>
</dbReference>
<keyword evidence="1" id="KW-0812">Transmembrane</keyword>
<dbReference type="Proteomes" id="UP001185015">
    <property type="component" value="Unassembled WGS sequence"/>
</dbReference>
<evidence type="ECO:0000313" key="3">
    <source>
        <dbReference type="Proteomes" id="UP001185015"/>
    </source>
</evidence>
<organism evidence="2 3">
    <name type="scientific">Methanococcoides alaskense</name>
    <dbReference type="NCBI Taxonomy" id="325778"/>
    <lineage>
        <taxon>Archaea</taxon>
        <taxon>Methanobacteriati</taxon>
        <taxon>Methanobacteriota</taxon>
        <taxon>Stenosarchaea group</taxon>
        <taxon>Methanomicrobia</taxon>
        <taxon>Methanosarcinales</taxon>
        <taxon>Methanosarcinaceae</taxon>
        <taxon>Methanococcoides</taxon>
    </lineage>
</organism>
<keyword evidence="1" id="KW-0472">Membrane</keyword>
<evidence type="ECO:0000313" key="2">
    <source>
        <dbReference type="EMBL" id="MDR6222872.1"/>
    </source>
</evidence>
<name>A0AA90TZI9_9EURY</name>
<protein>
    <submittedName>
        <fullName evidence="2">Uncharacterized protein</fullName>
    </submittedName>
</protein>
<proteinExistence type="predicted"/>
<dbReference type="EMBL" id="JAVDQI010000004">
    <property type="protein sequence ID" value="MDR6222872.1"/>
    <property type="molecule type" value="Genomic_DNA"/>
</dbReference>
<keyword evidence="1" id="KW-1133">Transmembrane helix</keyword>
<gene>
    <name evidence="2" type="ORF">J2750_001332</name>
</gene>
<feature type="transmembrane region" description="Helical" evidence="1">
    <location>
        <begin position="110"/>
        <end position="130"/>
    </location>
</feature>
<accession>A0AA90TZI9</accession>
<keyword evidence="3" id="KW-1185">Reference proteome</keyword>
<reference evidence="2 3" key="1">
    <citation type="submission" date="2023-07" db="EMBL/GenBank/DDBJ databases">
        <title>Genomic Encyclopedia of Type Strains, Phase IV (KMG-IV): sequencing the most valuable type-strain genomes for metagenomic binning, comparative biology and taxonomic classification.</title>
        <authorList>
            <person name="Goeker M."/>
        </authorList>
    </citation>
    <scope>NUCLEOTIDE SEQUENCE [LARGE SCALE GENOMIC DNA]</scope>
    <source>
        <strain evidence="2 3">DSM 17273</strain>
    </source>
</reference>
<evidence type="ECO:0000256" key="1">
    <source>
        <dbReference type="SAM" id="Phobius"/>
    </source>
</evidence>
<comment type="caution">
    <text evidence="2">The sequence shown here is derived from an EMBL/GenBank/DDBJ whole genome shotgun (WGS) entry which is preliminary data.</text>
</comment>
<dbReference type="AlphaFoldDB" id="A0AA90TZI9"/>
<sequence>MALEDSLPDVVINMPCGGLAFAANVPENQVEVMRYIDNSPVPEELKEKYKTKIQDIWDRYPDKITEDDYQFMHELGRMIFSSALDEEERAAGTIDNSNSIFVDNESEQKIGSVFTGMMAIAVVLLCFYLIRKWK</sequence>